<proteinExistence type="inferred from homology"/>
<keyword evidence="6" id="KW-0547">Nucleotide-binding</keyword>
<keyword evidence="4" id="KW-0548">Nucleotidyltransferase</keyword>
<dbReference type="Proteomes" id="UP000799766">
    <property type="component" value="Unassembled WGS sequence"/>
</dbReference>
<keyword evidence="8" id="KW-0460">Magnesium</keyword>
<evidence type="ECO:0000256" key="1">
    <source>
        <dbReference type="ARBA" id="ARBA00001946"/>
    </source>
</evidence>
<dbReference type="AlphaFoldDB" id="A0A6A6PBI9"/>
<comment type="similarity">
    <text evidence="2">Belongs to the SELO family.</text>
</comment>
<dbReference type="PANTHER" id="PTHR32057">
    <property type="entry name" value="PROTEIN ADENYLYLTRANSFERASE SELO, MITOCHONDRIAL"/>
    <property type="match status" value="1"/>
</dbReference>
<name>A0A6A6PBI9_9PEZI</name>
<gene>
    <name evidence="10" type="ORF">BDY21DRAFT_334676</name>
</gene>
<evidence type="ECO:0000256" key="5">
    <source>
        <dbReference type="ARBA" id="ARBA00022723"/>
    </source>
</evidence>
<keyword evidence="3" id="KW-0808">Transferase</keyword>
<sequence>MFSPVASLRARCLPGHMRLAQMTAHFSSGATSGARHSLRELPKSSVFTDNLPSDAAFPTPAESHKAPREALGPRLVRDAAYSYVRPEGGHENAELLAVSEAALRDLGIKEEDVRTNEFKEVVSGNKILTWDEEREEGIYPWAQCYGGYQFGQWAGQLGDGRAISLFEVTNPDTKVRYELQLKGAGKTPYARFADGKAVFRSSLREFIVSEALNALKIPTTRALSLTLLPEARVLRERIEPGAIVTRFAQSWIRLGTLDLPRARGDRKLLRKLVNYIGENVLGGWGALPAKLSSGEINETAQSPEHNVPADKLQGEGKEAENRFARLYREIVRRNAKTVAAWQAYGFMNGVLNTDNTSVMGLSIDFGPFAFMDNFDPTYTPNHDDHMLRYSYRNQPTIIWWNLVRLGEAMGELIGAGARCDDEEFIDKGVRKDWANELVERAEHLIEATGEEYKAVFMAEYKRLMTARLGLKTFRPQDFDELFSEWLDTMEALELDFNQCFRKLSAMKLARLEGAEARKEAAKVFFHKEGVAGNEDEAKERLAKWLDKWRSRTVEDWGDDKEEERMAAMKSVNPKFIPKSWVLDDIIQRVEKKGEREVLDGVMKMTLSPFEDRWGWSEGEEERFCGDVPKYDRAMQCSCSS</sequence>
<evidence type="ECO:0000256" key="6">
    <source>
        <dbReference type="ARBA" id="ARBA00022741"/>
    </source>
</evidence>
<dbReference type="HAMAP" id="MF_00692">
    <property type="entry name" value="SelO"/>
    <property type="match status" value="1"/>
</dbReference>
<dbReference type="GO" id="GO:0005739">
    <property type="term" value="C:mitochondrion"/>
    <property type="evidence" value="ECO:0007669"/>
    <property type="project" value="TreeGrafter"/>
</dbReference>
<dbReference type="GO" id="GO:0005524">
    <property type="term" value="F:ATP binding"/>
    <property type="evidence" value="ECO:0007669"/>
    <property type="project" value="UniProtKB-KW"/>
</dbReference>
<comment type="cofactor">
    <cofactor evidence="1">
        <name>Mg(2+)</name>
        <dbReference type="ChEBI" id="CHEBI:18420"/>
    </cofactor>
</comment>
<dbReference type="Pfam" id="PF02696">
    <property type="entry name" value="SelO"/>
    <property type="match status" value="1"/>
</dbReference>
<keyword evidence="5" id="KW-0479">Metal-binding</keyword>
<dbReference type="InterPro" id="IPR003846">
    <property type="entry name" value="SelO"/>
</dbReference>
<organism evidence="10 11">
    <name type="scientific">Lineolata rhizophorae</name>
    <dbReference type="NCBI Taxonomy" id="578093"/>
    <lineage>
        <taxon>Eukaryota</taxon>
        <taxon>Fungi</taxon>
        <taxon>Dikarya</taxon>
        <taxon>Ascomycota</taxon>
        <taxon>Pezizomycotina</taxon>
        <taxon>Dothideomycetes</taxon>
        <taxon>Dothideomycetes incertae sedis</taxon>
        <taxon>Lineolatales</taxon>
        <taxon>Lineolataceae</taxon>
        <taxon>Lineolata</taxon>
    </lineage>
</organism>
<evidence type="ECO:0000256" key="2">
    <source>
        <dbReference type="ARBA" id="ARBA00009747"/>
    </source>
</evidence>
<dbReference type="PANTHER" id="PTHR32057:SF14">
    <property type="entry name" value="PROTEIN ADENYLYLTRANSFERASE SELO, MITOCHONDRIAL"/>
    <property type="match status" value="1"/>
</dbReference>
<dbReference type="GO" id="GO:0070733">
    <property type="term" value="F:AMPylase activity"/>
    <property type="evidence" value="ECO:0007669"/>
    <property type="project" value="TreeGrafter"/>
</dbReference>
<evidence type="ECO:0000313" key="10">
    <source>
        <dbReference type="EMBL" id="KAF2461219.1"/>
    </source>
</evidence>
<evidence type="ECO:0000313" key="11">
    <source>
        <dbReference type="Proteomes" id="UP000799766"/>
    </source>
</evidence>
<accession>A0A6A6PBI9</accession>
<evidence type="ECO:0000256" key="3">
    <source>
        <dbReference type="ARBA" id="ARBA00022679"/>
    </source>
</evidence>
<keyword evidence="7" id="KW-0067">ATP-binding</keyword>
<evidence type="ECO:0000256" key="7">
    <source>
        <dbReference type="ARBA" id="ARBA00022840"/>
    </source>
</evidence>
<evidence type="ECO:0000256" key="4">
    <source>
        <dbReference type="ARBA" id="ARBA00022695"/>
    </source>
</evidence>
<protein>
    <recommendedName>
        <fullName evidence="9">Selenoprotein O</fullName>
    </recommendedName>
</protein>
<keyword evidence="11" id="KW-1185">Reference proteome</keyword>
<evidence type="ECO:0000256" key="8">
    <source>
        <dbReference type="ARBA" id="ARBA00022842"/>
    </source>
</evidence>
<reference evidence="10" key="1">
    <citation type="journal article" date="2020" name="Stud. Mycol.">
        <title>101 Dothideomycetes genomes: a test case for predicting lifestyles and emergence of pathogens.</title>
        <authorList>
            <person name="Haridas S."/>
            <person name="Albert R."/>
            <person name="Binder M."/>
            <person name="Bloem J."/>
            <person name="Labutti K."/>
            <person name="Salamov A."/>
            <person name="Andreopoulos B."/>
            <person name="Baker S."/>
            <person name="Barry K."/>
            <person name="Bills G."/>
            <person name="Bluhm B."/>
            <person name="Cannon C."/>
            <person name="Castanera R."/>
            <person name="Culley D."/>
            <person name="Daum C."/>
            <person name="Ezra D."/>
            <person name="Gonzalez J."/>
            <person name="Henrissat B."/>
            <person name="Kuo A."/>
            <person name="Liang C."/>
            <person name="Lipzen A."/>
            <person name="Lutzoni F."/>
            <person name="Magnuson J."/>
            <person name="Mondo S."/>
            <person name="Nolan M."/>
            <person name="Ohm R."/>
            <person name="Pangilinan J."/>
            <person name="Park H.-J."/>
            <person name="Ramirez L."/>
            <person name="Alfaro M."/>
            <person name="Sun H."/>
            <person name="Tritt A."/>
            <person name="Yoshinaga Y."/>
            <person name="Zwiers L.-H."/>
            <person name="Turgeon B."/>
            <person name="Goodwin S."/>
            <person name="Spatafora J."/>
            <person name="Crous P."/>
            <person name="Grigoriev I."/>
        </authorList>
    </citation>
    <scope>NUCLEOTIDE SEQUENCE</scope>
    <source>
        <strain evidence="10">ATCC 16933</strain>
    </source>
</reference>
<dbReference type="OrthoDB" id="10254721at2759"/>
<evidence type="ECO:0000256" key="9">
    <source>
        <dbReference type="ARBA" id="ARBA00031547"/>
    </source>
</evidence>
<dbReference type="GO" id="GO:0046872">
    <property type="term" value="F:metal ion binding"/>
    <property type="evidence" value="ECO:0007669"/>
    <property type="project" value="UniProtKB-KW"/>
</dbReference>
<dbReference type="EMBL" id="MU001672">
    <property type="protein sequence ID" value="KAF2461219.1"/>
    <property type="molecule type" value="Genomic_DNA"/>
</dbReference>